<evidence type="ECO:0000313" key="2">
    <source>
        <dbReference type="Proteomes" id="UP000249057"/>
    </source>
</evidence>
<accession>A0ACD1FZB8</accession>
<keyword evidence="2" id="KW-1185">Reference proteome</keyword>
<reference evidence="1" key="1">
    <citation type="submission" date="2018-02" db="EMBL/GenBank/DDBJ databases">
        <title>The genomes of Aspergillus section Nigri reveals drivers in fungal speciation.</title>
        <authorList>
            <consortium name="DOE Joint Genome Institute"/>
            <person name="Vesth T.C."/>
            <person name="Nybo J."/>
            <person name="Theobald S."/>
            <person name="Brandl J."/>
            <person name="Frisvad J.C."/>
            <person name="Nielsen K.F."/>
            <person name="Lyhne E.K."/>
            <person name="Kogle M.E."/>
            <person name="Kuo A."/>
            <person name="Riley R."/>
            <person name="Clum A."/>
            <person name="Nolan M."/>
            <person name="Lipzen A."/>
            <person name="Salamov A."/>
            <person name="Henrissat B."/>
            <person name="Wiebenga A."/>
            <person name="De vries R.P."/>
            <person name="Grigoriev I.V."/>
            <person name="Mortensen U.H."/>
            <person name="Andersen M.R."/>
            <person name="Baker S.E."/>
        </authorList>
    </citation>
    <scope>NUCLEOTIDE SEQUENCE</scope>
    <source>
        <strain evidence="1">CBS 621.78</strain>
    </source>
</reference>
<protein>
    <submittedName>
        <fullName evidence="1">Uncharacterized protein</fullName>
    </submittedName>
</protein>
<evidence type="ECO:0000313" key="1">
    <source>
        <dbReference type="EMBL" id="RAH42324.1"/>
    </source>
</evidence>
<gene>
    <name evidence="1" type="ORF">BO95DRAFT_237677</name>
</gene>
<sequence>MRMQTSPEFRRRRGRRDRVGSAAPSPTWQSSRPLEPGCSPLATPMLFVLRPDILTQLTSSLIHVPRPKPHLTRAAIVLETLLRLLPRVFEIGLIEGVSDRIGIHI</sequence>
<name>A0ACD1FZB8_9EURO</name>
<organism evidence="1 2">
    <name type="scientific">Aspergillus brunneoviolaceus CBS 621.78</name>
    <dbReference type="NCBI Taxonomy" id="1450534"/>
    <lineage>
        <taxon>Eukaryota</taxon>
        <taxon>Fungi</taxon>
        <taxon>Dikarya</taxon>
        <taxon>Ascomycota</taxon>
        <taxon>Pezizomycotina</taxon>
        <taxon>Eurotiomycetes</taxon>
        <taxon>Eurotiomycetidae</taxon>
        <taxon>Eurotiales</taxon>
        <taxon>Aspergillaceae</taxon>
        <taxon>Aspergillus</taxon>
        <taxon>Aspergillus subgen. Circumdati</taxon>
    </lineage>
</organism>
<dbReference type="EMBL" id="KZ825375">
    <property type="protein sequence ID" value="RAH42324.1"/>
    <property type="molecule type" value="Genomic_DNA"/>
</dbReference>
<proteinExistence type="predicted"/>
<dbReference type="Proteomes" id="UP000249057">
    <property type="component" value="Unassembled WGS sequence"/>
</dbReference>